<reference evidence="2" key="1">
    <citation type="submission" date="2025-08" db="UniProtKB">
        <authorList>
            <consortium name="RefSeq"/>
        </authorList>
    </citation>
    <scope>IDENTIFICATION</scope>
</reference>
<dbReference type="Proteomes" id="UP000694863">
    <property type="component" value="Unplaced"/>
</dbReference>
<sequence>MERARRAMSALPFPLSFVDLQVVLVTEMTSLKVVGPLLVLLCPLGEQLVKGQNLSRKEFMNQHYLKTTLEFSQYKCDVLMQEREPLRGKDAHVFLYAPWHQIEYICLKTWTTRYRNMYVWAHQPFRILECKRQPFQSSYKENRSYSHVEFHCSTKGYVDSIEDVRVLQFIDI</sequence>
<proteinExistence type="predicted"/>
<name>A0AC55CW04_ECHTE</name>
<evidence type="ECO:0000313" key="2">
    <source>
        <dbReference type="RefSeq" id="XP_045143678.1"/>
    </source>
</evidence>
<gene>
    <name evidence="2" type="primary">EDDM3B</name>
</gene>
<evidence type="ECO:0000313" key="1">
    <source>
        <dbReference type="Proteomes" id="UP000694863"/>
    </source>
</evidence>
<dbReference type="RefSeq" id="XP_045143678.1">
    <property type="nucleotide sequence ID" value="XM_045287743.1"/>
</dbReference>
<protein>
    <submittedName>
        <fullName evidence="2">Epididymal secretory protein E3-beta</fullName>
    </submittedName>
</protein>
<keyword evidence="1" id="KW-1185">Reference proteome</keyword>
<organism evidence="1 2">
    <name type="scientific">Echinops telfairi</name>
    <name type="common">Lesser hedgehog tenrec</name>
    <dbReference type="NCBI Taxonomy" id="9371"/>
    <lineage>
        <taxon>Eukaryota</taxon>
        <taxon>Metazoa</taxon>
        <taxon>Chordata</taxon>
        <taxon>Craniata</taxon>
        <taxon>Vertebrata</taxon>
        <taxon>Euteleostomi</taxon>
        <taxon>Mammalia</taxon>
        <taxon>Eutheria</taxon>
        <taxon>Afrotheria</taxon>
        <taxon>Tenrecidae</taxon>
        <taxon>Tenrecinae</taxon>
        <taxon>Echinops</taxon>
    </lineage>
</organism>
<accession>A0AC55CW04</accession>